<feature type="transmembrane region" description="Helical" evidence="1">
    <location>
        <begin position="214"/>
        <end position="234"/>
    </location>
</feature>
<feature type="transmembrane region" description="Helical" evidence="1">
    <location>
        <begin position="181"/>
        <end position="202"/>
    </location>
</feature>
<dbReference type="AlphaFoldDB" id="A0A485LV91"/>
<feature type="transmembrane region" description="Helical" evidence="1">
    <location>
        <begin position="271"/>
        <end position="287"/>
    </location>
</feature>
<evidence type="ECO:0000256" key="1">
    <source>
        <dbReference type="SAM" id="Phobius"/>
    </source>
</evidence>
<evidence type="ECO:0000259" key="2">
    <source>
        <dbReference type="Pfam" id="PF00892"/>
    </source>
</evidence>
<organism evidence="3">
    <name type="scientific">anaerobic digester metagenome</name>
    <dbReference type="NCBI Taxonomy" id="1263854"/>
    <lineage>
        <taxon>unclassified sequences</taxon>
        <taxon>metagenomes</taxon>
        <taxon>ecological metagenomes</taxon>
    </lineage>
</organism>
<dbReference type="InterPro" id="IPR000620">
    <property type="entry name" value="EamA_dom"/>
</dbReference>
<proteinExistence type="predicted"/>
<name>A0A485LV91_9ZZZZ</name>
<dbReference type="PANTHER" id="PTHR22911:SF137">
    <property type="entry name" value="SOLUTE CARRIER FAMILY 35 MEMBER G2-RELATED"/>
    <property type="match status" value="1"/>
</dbReference>
<feature type="domain" description="EamA" evidence="2">
    <location>
        <begin position="3"/>
        <end position="132"/>
    </location>
</feature>
<dbReference type="GO" id="GO:0016020">
    <property type="term" value="C:membrane"/>
    <property type="evidence" value="ECO:0007669"/>
    <property type="project" value="InterPro"/>
</dbReference>
<reference evidence="3" key="1">
    <citation type="submission" date="2019-03" db="EMBL/GenBank/DDBJ databases">
        <authorList>
            <person name="Hao L."/>
        </authorList>
    </citation>
    <scope>NUCLEOTIDE SEQUENCE</scope>
</reference>
<keyword evidence="1" id="KW-0472">Membrane</keyword>
<keyword evidence="1" id="KW-1133">Transmembrane helix</keyword>
<gene>
    <name evidence="3" type="primary">arnE</name>
    <name evidence="3" type="ORF">SCFA_1290008</name>
</gene>
<dbReference type="SUPFAM" id="SSF103481">
    <property type="entry name" value="Multidrug resistance efflux transporter EmrE"/>
    <property type="match status" value="2"/>
</dbReference>
<feature type="transmembrane region" description="Helical" evidence="1">
    <location>
        <begin position="116"/>
        <end position="134"/>
    </location>
</feature>
<feature type="transmembrane region" description="Helical" evidence="1">
    <location>
        <begin position="61"/>
        <end position="80"/>
    </location>
</feature>
<feature type="domain" description="EamA" evidence="2">
    <location>
        <begin position="153"/>
        <end position="285"/>
    </location>
</feature>
<dbReference type="Pfam" id="PF00892">
    <property type="entry name" value="EamA"/>
    <property type="match status" value="2"/>
</dbReference>
<dbReference type="Gene3D" id="1.10.3730.20">
    <property type="match status" value="1"/>
</dbReference>
<dbReference type="PANTHER" id="PTHR22911">
    <property type="entry name" value="ACYL-MALONYL CONDENSING ENZYME-RELATED"/>
    <property type="match status" value="1"/>
</dbReference>
<accession>A0A485LV91</accession>
<keyword evidence="1" id="KW-0812">Transmembrane</keyword>
<evidence type="ECO:0000313" key="3">
    <source>
        <dbReference type="EMBL" id="VFU12167.1"/>
    </source>
</evidence>
<dbReference type="InterPro" id="IPR037185">
    <property type="entry name" value="EmrE-like"/>
</dbReference>
<feature type="transmembrane region" description="Helical" evidence="1">
    <location>
        <begin position="92"/>
        <end position="110"/>
    </location>
</feature>
<feature type="transmembrane region" description="Helical" evidence="1">
    <location>
        <begin position="155"/>
        <end position="175"/>
    </location>
</feature>
<protein>
    <submittedName>
        <fullName evidence="3">4-amino-4-deoxy-L-arabinose-phosphoundecaprenol flippase subunit ArnE</fullName>
    </submittedName>
</protein>
<sequence>MDWLFLAILAAFSLATADALTKKHFSRLSAYEMGITRLTYTLPWLVIALFFIPWPRLDSTFFLAFGAALPLEVLAFLCYMRAIKISPLSLTLPFLAFTPVFIILTGRLILGETVTLPGVAGILCIVAGAYSLNLSQASIGVLEPFRAIFREPGSVLMLLVSFIYSITSTLGKLAVLHSNPYFFGVSYYVVLALLMLSLLPLMKKARAETLLKNPRAGLMVGAFMAMMVISHMLAISLVEAAYMIAVKRTSLLFGVLYGAWLFREKKITERLAGALIMVTGVLVIGWFG</sequence>
<dbReference type="EMBL" id="CAADRM010000034">
    <property type="protein sequence ID" value="VFU12167.1"/>
    <property type="molecule type" value="Genomic_DNA"/>
</dbReference>